<organism evidence="2 3">
    <name type="scientific">Trichuris trichiura</name>
    <name type="common">Whipworm</name>
    <name type="synonym">Trichocephalus trichiurus</name>
    <dbReference type="NCBI Taxonomy" id="36087"/>
    <lineage>
        <taxon>Eukaryota</taxon>
        <taxon>Metazoa</taxon>
        <taxon>Ecdysozoa</taxon>
        <taxon>Nematoda</taxon>
        <taxon>Enoplea</taxon>
        <taxon>Dorylaimia</taxon>
        <taxon>Trichinellida</taxon>
        <taxon>Trichuridae</taxon>
        <taxon>Trichuris</taxon>
    </lineage>
</organism>
<feature type="compositionally biased region" description="Basic and acidic residues" evidence="1">
    <location>
        <begin position="122"/>
        <end position="133"/>
    </location>
</feature>
<evidence type="ECO:0000313" key="2">
    <source>
        <dbReference type="EMBL" id="CDW54253.1"/>
    </source>
</evidence>
<feature type="region of interest" description="Disordered" evidence="1">
    <location>
        <begin position="104"/>
        <end position="210"/>
    </location>
</feature>
<name>A0A077Z3L9_TRITR</name>
<evidence type="ECO:0000256" key="1">
    <source>
        <dbReference type="SAM" id="MobiDB-lite"/>
    </source>
</evidence>
<reference evidence="2" key="1">
    <citation type="submission" date="2014-01" db="EMBL/GenBank/DDBJ databases">
        <authorList>
            <person name="Aslett M."/>
        </authorList>
    </citation>
    <scope>NUCLEOTIDE SEQUENCE</scope>
</reference>
<evidence type="ECO:0000313" key="3">
    <source>
        <dbReference type="Proteomes" id="UP000030665"/>
    </source>
</evidence>
<keyword evidence="3" id="KW-1185">Reference proteome</keyword>
<sequence>MSKRYSKEFFMSVREAAFWKSSKIIDVCNNYFRKVETESKAKDRKPKVATPSLPTKAALSLRPMAAGDQWSGSNRIPASQSTINWQDGCRGSSYKTCQQELGKQAERAVVPASSRPTAYGRDVPDYSKQDDNASQKSTQQHSKATAIPKNGRSWQSRADQRKGGTKKAQHSEGHRLAAGDSARRKGGCALPTRQGTAAQREAPPSAAPTLTGRAASATAVATVSGMPSVNVYFL</sequence>
<dbReference type="AlphaFoldDB" id="A0A077Z3L9"/>
<dbReference type="EMBL" id="HG805886">
    <property type="protein sequence ID" value="CDW54253.1"/>
    <property type="molecule type" value="Genomic_DNA"/>
</dbReference>
<protein>
    <submittedName>
        <fullName evidence="2">Uncharacterized protein</fullName>
    </submittedName>
</protein>
<feature type="compositionally biased region" description="Polar residues" evidence="1">
    <location>
        <begin position="134"/>
        <end position="143"/>
    </location>
</feature>
<gene>
    <name evidence="2" type="ORF">TTRE_0000252301</name>
</gene>
<reference evidence="2" key="2">
    <citation type="submission" date="2014-03" db="EMBL/GenBank/DDBJ databases">
        <title>The whipworm genome and dual-species transcriptomics of an intimate host-pathogen interaction.</title>
        <authorList>
            <person name="Foth B.J."/>
            <person name="Tsai I.J."/>
            <person name="Reid A.J."/>
            <person name="Bancroft A.J."/>
            <person name="Nichol S."/>
            <person name="Tracey A."/>
            <person name="Holroyd N."/>
            <person name="Cotton J.A."/>
            <person name="Stanley E.J."/>
            <person name="Zarowiecki M."/>
            <person name="Liu J.Z."/>
            <person name="Huckvale T."/>
            <person name="Cooper P.J."/>
            <person name="Grencis R.K."/>
            <person name="Berriman M."/>
        </authorList>
    </citation>
    <scope>NUCLEOTIDE SEQUENCE [LARGE SCALE GENOMIC DNA]</scope>
</reference>
<accession>A0A077Z3L9</accession>
<feature type="compositionally biased region" description="Basic and acidic residues" evidence="1">
    <location>
        <begin position="169"/>
        <end position="183"/>
    </location>
</feature>
<dbReference type="Proteomes" id="UP000030665">
    <property type="component" value="Unassembled WGS sequence"/>
</dbReference>
<dbReference type="OrthoDB" id="10583165at2759"/>
<proteinExistence type="predicted"/>